<comment type="caution">
    <text evidence="4">The sequence shown here is derived from an EMBL/GenBank/DDBJ whole genome shotgun (WGS) entry which is preliminary data.</text>
</comment>
<feature type="domain" description="OLD protein-like TOPRIM" evidence="3">
    <location>
        <begin position="401"/>
        <end position="479"/>
    </location>
</feature>
<protein>
    <submittedName>
        <fullName evidence="4">Putative ATP-dependent endonuclease of OLD family</fullName>
    </submittedName>
</protein>
<dbReference type="Pfam" id="PF13175">
    <property type="entry name" value="AAA_15"/>
    <property type="match status" value="2"/>
</dbReference>
<keyword evidence="4" id="KW-0255">Endonuclease</keyword>
<dbReference type="CDD" id="cd01026">
    <property type="entry name" value="TOPRIM_OLD"/>
    <property type="match status" value="1"/>
</dbReference>
<feature type="domain" description="Endonuclease GajA/Old nuclease/RecF-like AAA" evidence="2">
    <location>
        <begin position="261"/>
        <end position="346"/>
    </location>
</feature>
<dbReference type="InterPro" id="IPR027417">
    <property type="entry name" value="P-loop_NTPase"/>
</dbReference>
<dbReference type="PANTHER" id="PTHR43581:SF4">
    <property type="entry name" value="ATP_GTP PHOSPHATASE"/>
    <property type="match status" value="1"/>
</dbReference>
<evidence type="ECO:0000259" key="3">
    <source>
        <dbReference type="Pfam" id="PF20469"/>
    </source>
</evidence>
<dbReference type="InterPro" id="IPR051396">
    <property type="entry name" value="Bact_Antivir_Def_Nuclease"/>
</dbReference>
<name>A0A4R7ZY66_9ACTN</name>
<dbReference type="Pfam" id="PF20469">
    <property type="entry name" value="OLD-like_TOPRIM"/>
    <property type="match status" value="1"/>
</dbReference>
<dbReference type="PANTHER" id="PTHR43581">
    <property type="entry name" value="ATP/GTP PHOSPHATASE"/>
    <property type="match status" value="1"/>
</dbReference>
<gene>
    <name evidence="4" type="ORF">EV650_0954</name>
</gene>
<dbReference type="EMBL" id="SODF01000001">
    <property type="protein sequence ID" value="TDW22121.1"/>
    <property type="molecule type" value="Genomic_DNA"/>
</dbReference>
<dbReference type="GO" id="GO:0004519">
    <property type="term" value="F:endonuclease activity"/>
    <property type="evidence" value="ECO:0007669"/>
    <property type="project" value="UniProtKB-KW"/>
</dbReference>
<dbReference type="AlphaFoldDB" id="A0A4R7ZY66"/>
<keyword evidence="4" id="KW-0378">Hydrolase</keyword>
<dbReference type="RefSeq" id="WP_134115697.1">
    <property type="nucleotide sequence ID" value="NZ_SODF01000001.1"/>
</dbReference>
<feature type="domain" description="Endonuclease GajA/Old nuclease/RecF-like AAA" evidence="2">
    <location>
        <begin position="18"/>
        <end position="62"/>
    </location>
</feature>
<dbReference type="SUPFAM" id="SSF52540">
    <property type="entry name" value="P-loop containing nucleoside triphosphate hydrolases"/>
    <property type="match status" value="1"/>
</dbReference>
<dbReference type="InterPro" id="IPR034139">
    <property type="entry name" value="TOPRIM_OLD"/>
</dbReference>
<keyword evidence="4" id="KW-0540">Nuclease</keyword>
<proteinExistence type="predicted"/>
<reference evidence="4 5" key="1">
    <citation type="submission" date="2019-03" db="EMBL/GenBank/DDBJ databases">
        <title>Genomic Encyclopedia of Type Strains, Phase III (KMG-III): the genomes of soil and plant-associated and newly described type strains.</title>
        <authorList>
            <person name="Whitman W."/>
        </authorList>
    </citation>
    <scope>NUCLEOTIDE SEQUENCE [LARGE SCALE GENOMIC DNA]</scope>
    <source>
        <strain evidence="4 5">VKM Ac-2570</strain>
    </source>
</reference>
<dbReference type="InterPro" id="IPR041685">
    <property type="entry name" value="AAA_GajA/Old/RecF-like"/>
</dbReference>
<evidence type="ECO:0000256" key="1">
    <source>
        <dbReference type="SAM" id="MobiDB-lite"/>
    </source>
</evidence>
<evidence type="ECO:0000259" key="2">
    <source>
        <dbReference type="Pfam" id="PF13175"/>
    </source>
</evidence>
<evidence type="ECO:0000313" key="5">
    <source>
        <dbReference type="Proteomes" id="UP000295447"/>
    </source>
</evidence>
<feature type="region of interest" description="Disordered" evidence="1">
    <location>
        <begin position="482"/>
        <end position="534"/>
    </location>
</feature>
<dbReference type="Gene3D" id="3.40.50.300">
    <property type="entry name" value="P-loop containing nucleotide triphosphate hydrolases"/>
    <property type="match status" value="1"/>
</dbReference>
<evidence type="ECO:0000313" key="4">
    <source>
        <dbReference type="EMBL" id="TDW22121.1"/>
    </source>
</evidence>
<dbReference type="OrthoDB" id="3237462at2"/>
<accession>A0A4R7ZY66</accession>
<dbReference type="Proteomes" id="UP000295447">
    <property type="component" value="Unassembled WGS sequence"/>
</dbReference>
<keyword evidence="5" id="KW-1185">Reference proteome</keyword>
<sequence>MANEEEVEDGDAGRGTSMYLRELRIVGFRSCADVVIPFQSDVTLLVGENNSGKSNVVEALRLATVPLSGRRSRYFEVEDVTRGHDKPVVLTTRFAQLTRFQRAHFIGALELDSGEAVYCTRFQQAEPGQSRYRAQSLVATTQAADPEPDKRNQINHVYLAPLRDAQRELDSASGTRLAKIMQHLVSPDLQKQFVEQARSNMEQLAEHPVIQTIKDGIQQHLTGLTAPAREQAVGAGYDTPELARLARSLRLKMAETGLDLTDLGDSGLGYANLLFLATVILELQNARESELTLFLVEEPEAHLHPQLQAVLLEFLSEQAASSGSDDSSQPAGRIQVIATTHSPNLASAVGIKKVVVLRPTRQTADQLGGLTCVIPLSQLPLSDKERRKIDQYLDASRSELLFARRAVLVEGIAEAVLLPVLARRSVFVGGDDAAKRRAFSGASLINVGSVDFEPYVKLLAGKVDGHRLIDRLVVITDADPIEPKNADAASSDPDPAAEDGHGARSEDAAPPDDAEEDGSKSDSAASCDVADEDDERVQYNRAADLEELATELAAREVIHIAEAPHTLEADLLVPGSSNGDLLGKAYLQQKPKSSKHWTSILESADPPLAFYRKLRANKKMISKGEFAHDVAARIDQGEPFTCPAYLKDALEALIEPADD</sequence>
<feature type="compositionally biased region" description="Basic and acidic residues" evidence="1">
    <location>
        <begin position="498"/>
        <end position="507"/>
    </location>
</feature>
<organism evidence="4 5">
    <name type="scientific">Kribbella kalugense</name>
    <dbReference type="NCBI Taxonomy" id="2512221"/>
    <lineage>
        <taxon>Bacteria</taxon>
        <taxon>Bacillati</taxon>
        <taxon>Actinomycetota</taxon>
        <taxon>Actinomycetes</taxon>
        <taxon>Propionibacteriales</taxon>
        <taxon>Kribbellaceae</taxon>
        <taxon>Kribbella</taxon>
    </lineage>
</organism>